<keyword evidence="2" id="KW-1185">Reference proteome</keyword>
<name>A0AAV7ISA3_COTGL</name>
<sequence>MCSLKLFQSISDLKSCTIYLDDRSQKFEFLYLLLVQYYVFQVCGASHIEACKREFQRCKREERLRRDGGDESKAQRLSNGWEQVLGPLFPALSVGGERVTVHSYCGRHLGLGLGLVVPERQHEEIGGYNDRHQKSIQETRAHTRLNQAISKSQHVDITWRHRGSYTPATTRRQLPFDTPVSNLKHRIIAHGVCTKVKHKYKMRTTENLEGGNRELGTRQDAIPHVPADLCL</sequence>
<evidence type="ECO:0000313" key="1">
    <source>
        <dbReference type="EMBL" id="KAH0557439.1"/>
    </source>
</evidence>
<reference evidence="1 2" key="1">
    <citation type="journal article" date="2021" name="J. Hered.">
        <title>A chromosome-level genome assembly of the parasitoid wasp, Cotesia glomerata (Hymenoptera: Braconidae).</title>
        <authorList>
            <person name="Pinto B.J."/>
            <person name="Weis J.J."/>
            <person name="Gamble T."/>
            <person name="Ode P.J."/>
            <person name="Paul R."/>
            <person name="Zaspel J.M."/>
        </authorList>
    </citation>
    <scope>NUCLEOTIDE SEQUENCE [LARGE SCALE GENOMIC DNA]</scope>
    <source>
        <strain evidence="1">CgM1</strain>
    </source>
</reference>
<dbReference type="AlphaFoldDB" id="A0AAV7ISA3"/>
<organism evidence="1 2">
    <name type="scientific">Cotesia glomerata</name>
    <name type="common">Lepidopteran parasitic wasp</name>
    <name type="synonym">Apanteles glomeratus</name>
    <dbReference type="NCBI Taxonomy" id="32391"/>
    <lineage>
        <taxon>Eukaryota</taxon>
        <taxon>Metazoa</taxon>
        <taxon>Ecdysozoa</taxon>
        <taxon>Arthropoda</taxon>
        <taxon>Hexapoda</taxon>
        <taxon>Insecta</taxon>
        <taxon>Pterygota</taxon>
        <taxon>Neoptera</taxon>
        <taxon>Endopterygota</taxon>
        <taxon>Hymenoptera</taxon>
        <taxon>Apocrita</taxon>
        <taxon>Ichneumonoidea</taxon>
        <taxon>Braconidae</taxon>
        <taxon>Microgastrinae</taxon>
        <taxon>Cotesia</taxon>
    </lineage>
</organism>
<evidence type="ECO:0000313" key="2">
    <source>
        <dbReference type="Proteomes" id="UP000826195"/>
    </source>
</evidence>
<comment type="caution">
    <text evidence="1">The sequence shown here is derived from an EMBL/GenBank/DDBJ whole genome shotgun (WGS) entry which is preliminary data.</text>
</comment>
<gene>
    <name evidence="1" type="ORF">KQX54_005992</name>
</gene>
<accession>A0AAV7ISA3</accession>
<protein>
    <submittedName>
        <fullName evidence="1">Uncharacterized protein</fullName>
    </submittedName>
</protein>
<dbReference type="Proteomes" id="UP000826195">
    <property type="component" value="Unassembled WGS sequence"/>
</dbReference>
<dbReference type="EMBL" id="JAHXZJ010000747">
    <property type="protein sequence ID" value="KAH0557439.1"/>
    <property type="molecule type" value="Genomic_DNA"/>
</dbReference>
<proteinExistence type="predicted"/>